<dbReference type="OrthoDB" id="10284101at2759"/>
<evidence type="ECO:0000313" key="2">
    <source>
        <dbReference type="Proteomes" id="UP000054721"/>
    </source>
</evidence>
<feature type="non-terminal residue" evidence="1">
    <location>
        <position position="1"/>
    </location>
</feature>
<dbReference type="EMBL" id="JYDW01000115">
    <property type="protein sequence ID" value="KRZ55434.1"/>
    <property type="molecule type" value="Genomic_DNA"/>
</dbReference>
<dbReference type="Proteomes" id="UP000054721">
    <property type="component" value="Unassembled WGS sequence"/>
</dbReference>
<comment type="caution">
    <text evidence="1">The sequence shown here is derived from an EMBL/GenBank/DDBJ whole genome shotgun (WGS) entry which is preliminary data.</text>
</comment>
<keyword evidence="2" id="KW-1185">Reference proteome</keyword>
<proteinExistence type="predicted"/>
<sequence>LNVFFLNPVGCSFDVSVRASLTMTVDQCSVEEQMEVEVYFRCQCNNGSKNLCNYHVRQAEMCKLDQLISKRVNRRRRVSEERVLKDAVQYIDLLHAKILEKLLNNGLQVQDVPVLNHIVRTHLKHYTVPEEIRHKLETLAGVVTQPSCSE</sequence>
<evidence type="ECO:0000313" key="1">
    <source>
        <dbReference type="EMBL" id="KRZ55434.1"/>
    </source>
</evidence>
<accession>A0A0V1L7C4</accession>
<dbReference type="AlphaFoldDB" id="A0A0V1L7C4"/>
<gene>
    <name evidence="1" type="ORF">T02_1253</name>
</gene>
<protein>
    <submittedName>
        <fullName evidence="1">Uncharacterized protein</fullName>
    </submittedName>
</protein>
<organism evidence="1 2">
    <name type="scientific">Trichinella nativa</name>
    <dbReference type="NCBI Taxonomy" id="6335"/>
    <lineage>
        <taxon>Eukaryota</taxon>
        <taxon>Metazoa</taxon>
        <taxon>Ecdysozoa</taxon>
        <taxon>Nematoda</taxon>
        <taxon>Enoplea</taxon>
        <taxon>Dorylaimia</taxon>
        <taxon>Trichinellida</taxon>
        <taxon>Trichinellidae</taxon>
        <taxon>Trichinella</taxon>
    </lineage>
</organism>
<reference evidence="1 2" key="1">
    <citation type="submission" date="2015-05" db="EMBL/GenBank/DDBJ databases">
        <title>Evolution of Trichinella species and genotypes.</title>
        <authorList>
            <person name="Korhonen P.K."/>
            <person name="Edoardo P."/>
            <person name="Giuseppe L.R."/>
            <person name="Gasser R.B."/>
        </authorList>
    </citation>
    <scope>NUCLEOTIDE SEQUENCE [LARGE SCALE GENOMIC DNA]</scope>
    <source>
        <strain evidence="1">ISS10</strain>
    </source>
</reference>
<name>A0A0V1L7C4_9BILA</name>